<accession>A0A0E9WN43</accession>
<name>A0A0E9WN43_ANGAN</name>
<reference evidence="1" key="1">
    <citation type="submission" date="2014-11" db="EMBL/GenBank/DDBJ databases">
        <authorList>
            <person name="Amaro Gonzalez C."/>
        </authorList>
    </citation>
    <scope>NUCLEOTIDE SEQUENCE</scope>
</reference>
<protein>
    <submittedName>
        <fullName evidence="1">Uncharacterized protein</fullName>
    </submittedName>
</protein>
<reference evidence="1" key="2">
    <citation type="journal article" date="2015" name="Fish Shellfish Immunol.">
        <title>Early steps in the European eel (Anguilla anguilla)-Vibrio vulnificus interaction in the gills: Role of the RtxA13 toxin.</title>
        <authorList>
            <person name="Callol A."/>
            <person name="Pajuelo D."/>
            <person name="Ebbesson L."/>
            <person name="Teles M."/>
            <person name="MacKenzie S."/>
            <person name="Amaro C."/>
        </authorList>
    </citation>
    <scope>NUCLEOTIDE SEQUENCE</scope>
</reference>
<organism evidence="1">
    <name type="scientific">Anguilla anguilla</name>
    <name type="common">European freshwater eel</name>
    <name type="synonym">Muraena anguilla</name>
    <dbReference type="NCBI Taxonomy" id="7936"/>
    <lineage>
        <taxon>Eukaryota</taxon>
        <taxon>Metazoa</taxon>
        <taxon>Chordata</taxon>
        <taxon>Craniata</taxon>
        <taxon>Vertebrata</taxon>
        <taxon>Euteleostomi</taxon>
        <taxon>Actinopterygii</taxon>
        <taxon>Neopterygii</taxon>
        <taxon>Teleostei</taxon>
        <taxon>Anguilliformes</taxon>
        <taxon>Anguillidae</taxon>
        <taxon>Anguilla</taxon>
    </lineage>
</organism>
<sequence length="69" mass="7867">MDISHVQYLISCMHRIPTNCMLLKFEHDCPPTLPVIRVLTSFELCPPLLGDNSICRLISVSDSITIDFY</sequence>
<evidence type="ECO:0000313" key="1">
    <source>
        <dbReference type="EMBL" id="JAH91005.1"/>
    </source>
</evidence>
<dbReference type="AlphaFoldDB" id="A0A0E9WN43"/>
<dbReference type="EMBL" id="GBXM01017572">
    <property type="protein sequence ID" value="JAH91005.1"/>
    <property type="molecule type" value="Transcribed_RNA"/>
</dbReference>
<proteinExistence type="predicted"/>